<dbReference type="Proteomes" id="UP000606600">
    <property type="component" value="Unassembled WGS sequence"/>
</dbReference>
<dbReference type="InterPro" id="IPR019587">
    <property type="entry name" value="Polyketide_cyclase/dehydratase"/>
</dbReference>
<evidence type="ECO:0000313" key="1">
    <source>
        <dbReference type="EMBL" id="MBD1367322.1"/>
    </source>
</evidence>
<dbReference type="InterPro" id="IPR023393">
    <property type="entry name" value="START-like_dom_sf"/>
</dbReference>
<accession>A0ABR7X1B2</accession>
<dbReference type="Gene3D" id="3.30.530.20">
    <property type="match status" value="1"/>
</dbReference>
<dbReference type="SUPFAM" id="SSF55961">
    <property type="entry name" value="Bet v1-like"/>
    <property type="match status" value="1"/>
</dbReference>
<name>A0ABR7X1B2_9SPHI</name>
<sequence>MSSFHFSEKIIINKPADIIFDYTQDYNKRLDWDTFLKQAELINGATEAGKGVKAWCVARNGMGMETRYVTFSRPWTTAVKMTHGPYMFKTFAGSWTFRNVTADTAKVTFLYNFRLRFPFTLVGGFIKSNLRSNVRQRLRDLKKCVEAAPSVQPS</sequence>
<keyword evidence="2" id="KW-1185">Reference proteome</keyword>
<dbReference type="EMBL" id="JACWMY010000018">
    <property type="protein sequence ID" value="MBD1367322.1"/>
    <property type="molecule type" value="Genomic_DNA"/>
</dbReference>
<protein>
    <submittedName>
        <fullName evidence="1">SRPBCC family protein</fullName>
    </submittedName>
</protein>
<dbReference type="RefSeq" id="WP_191191953.1">
    <property type="nucleotide sequence ID" value="NZ_JACWMY010000018.1"/>
</dbReference>
<dbReference type="Pfam" id="PF10604">
    <property type="entry name" value="Polyketide_cyc2"/>
    <property type="match status" value="1"/>
</dbReference>
<comment type="caution">
    <text evidence="1">The sequence shown here is derived from an EMBL/GenBank/DDBJ whole genome shotgun (WGS) entry which is preliminary data.</text>
</comment>
<dbReference type="CDD" id="cd07812">
    <property type="entry name" value="SRPBCC"/>
    <property type="match status" value="1"/>
</dbReference>
<evidence type="ECO:0000313" key="2">
    <source>
        <dbReference type="Proteomes" id="UP000606600"/>
    </source>
</evidence>
<gene>
    <name evidence="1" type="ORF">IDJ77_26155</name>
</gene>
<proteinExistence type="predicted"/>
<organism evidence="1 2">
    <name type="scientific">Mucilaginibacter pankratovii</name>
    <dbReference type="NCBI Taxonomy" id="2772110"/>
    <lineage>
        <taxon>Bacteria</taxon>
        <taxon>Pseudomonadati</taxon>
        <taxon>Bacteroidota</taxon>
        <taxon>Sphingobacteriia</taxon>
        <taxon>Sphingobacteriales</taxon>
        <taxon>Sphingobacteriaceae</taxon>
        <taxon>Mucilaginibacter</taxon>
    </lineage>
</organism>
<reference evidence="1 2" key="1">
    <citation type="submission" date="2020-09" db="EMBL/GenBank/DDBJ databases">
        <title>Novel species of Mucilaginibacter isolated from a glacier on the Tibetan Plateau.</title>
        <authorList>
            <person name="Liu Q."/>
            <person name="Xin Y.-H."/>
        </authorList>
    </citation>
    <scope>NUCLEOTIDE SEQUENCE [LARGE SCALE GENOMIC DNA]</scope>
    <source>
        <strain evidence="1 2">ZT4R22</strain>
    </source>
</reference>